<dbReference type="InterPro" id="IPR017871">
    <property type="entry name" value="ABC_transporter-like_CS"/>
</dbReference>
<dbReference type="Gene3D" id="3.40.50.300">
    <property type="entry name" value="P-loop containing nucleotide triphosphate hydrolases"/>
    <property type="match status" value="2"/>
</dbReference>
<dbReference type="CDD" id="cd03263">
    <property type="entry name" value="ABC_subfamily_A"/>
    <property type="match status" value="2"/>
</dbReference>
<keyword evidence="6 7" id="KW-0472">Membrane</keyword>
<dbReference type="InterPro" id="IPR013525">
    <property type="entry name" value="ABC2_TM"/>
</dbReference>
<comment type="subcellular location">
    <subcellularLocation>
        <location evidence="1">Membrane</location>
        <topology evidence="1">Multi-pass membrane protein</topology>
    </subcellularLocation>
</comment>
<feature type="transmembrane region" description="Helical" evidence="7">
    <location>
        <begin position="401"/>
        <end position="420"/>
    </location>
</feature>
<organism evidence="9">
    <name type="scientific">Brachionus plicatilis</name>
    <name type="common">Marine rotifer</name>
    <name type="synonym">Brachionus muelleri</name>
    <dbReference type="NCBI Taxonomy" id="10195"/>
    <lineage>
        <taxon>Eukaryota</taxon>
        <taxon>Metazoa</taxon>
        <taxon>Spiralia</taxon>
        <taxon>Gnathifera</taxon>
        <taxon>Rotifera</taxon>
        <taxon>Eurotatoria</taxon>
        <taxon>Monogononta</taxon>
        <taxon>Pseudotrocha</taxon>
        <taxon>Ploima</taxon>
        <taxon>Brachionidae</taxon>
        <taxon>Brachionus</taxon>
    </lineage>
</organism>
<dbReference type="FunFam" id="3.40.50.300:FF:000933">
    <property type="entry name" value="ABC transporter A family member 7"/>
    <property type="match status" value="1"/>
</dbReference>
<dbReference type="GO" id="GO:0005524">
    <property type="term" value="F:ATP binding"/>
    <property type="evidence" value="ECO:0007669"/>
    <property type="project" value="UniProtKB-KW"/>
</dbReference>
<keyword evidence="5 7" id="KW-1133">Transmembrane helix</keyword>
<dbReference type="EMBL" id="MT524865">
    <property type="protein sequence ID" value="QNH67920.1"/>
    <property type="molecule type" value="mRNA"/>
</dbReference>
<feature type="transmembrane region" description="Helical" evidence="7">
    <location>
        <begin position="213"/>
        <end position="236"/>
    </location>
</feature>
<feature type="domain" description="ABC transporter" evidence="8">
    <location>
        <begin position="1347"/>
        <end position="1578"/>
    </location>
</feature>
<keyword evidence="4 9" id="KW-0067">ATP-binding</keyword>
<feature type="transmembrane region" description="Helical" evidence="7">
    <location>
        <begin position="303"/>
        <end position="325"/>
    </location>
</feature>
<dbReference type="Pfam" id="PF23321">
    <property type="entry name" value="R1_ABCA1"/>
    <property type="match status" value="1"/>
</dbReference>
<keyword evidence="3" id="KW-0547">Nucleotide-binding</keyword>
<dbReference type="GO" id="GO:0016020">
    <property type="term" value="C:membrane"/>
    <property type="evidence" value="ECO:0007669"/>
    <property type="project" value="UniProtKB-SubCell"/>
</dbReference>
<evidence type="ECO:0000256" key="2">
    <source>
        <dbReference type="ARBA" id="ARBA00022692"/>
    </source>
</evidence>
<dbReference type="InterPro" id="IPR026082">
    <property type="entry name" value="ABCA"/>
</dbReference>
<feature type="transmembrane region" description="Helical" evidence="7">
    <location>
        <begin position="1137"/>
        <end position="1159"/>
    </location>
</feature>
<sequence length="1715" mass="197936">MNRVKLAGFLVQIRILMWKMLIILRRNVVGSLLEICCPYLFVSFLILIRYFIERFKMKTFSYMPVNILELNPMTFDQQRNLILYYPNTEFVRNLVNDAASLLSEKNPNFSPLIFGVNVSSAFMLQSDTLNRYKIDKIFPTKVDYLYNRAPEDFCLDMTYFSIYETFNAFKYSMDIQLIAKMTGIKIQNTNMVKSIPFYCPDFEQDELLSTFSFFPSLLISIAFMFTSVFTTGNIVAEKANKMKEYLKLVGIKWYAIYVSWFIRNIVIYFILSIVISIICKIYLEPNSNNQLLAPRAVFTHTHFIIILLILLVYSFQVVSFTLLLSQFFNKPFNAKVVLLIIWIFSFVNFYDEIPTSVIKYLFAVFPNLGLLFSFQVLFQFERSSKNFHIAQLFENIYEDPLKLGAILISMLAWSILYFPITWYLENILPGDFGLPLPFYFPLTKNYWFPQNLDKNFSKYEVEAEGDRPSFEKEPSNLKKTVSINNLSKTFKTFRRSKKAVKNISINFYENQITGLLGHNGAGKTTTTFMLCGMFPPTSGNARMMGLDLRNQMDQIRPILGFCPQVDILLEDFTVEEHLKLVLMIKGFPKSKFIEELERISNFVGLQKDLKKRSKNLSGGMKRRLMVALALIGDSKIIILDEPTSGLDPFNRVKLWELIRRYKNNHTIILTTHFMEEADALSDRIAIMNHGEIKCCGSPIFLKNYYGNGFRIKIVKNLKFKSLEFENLLKKYLSDYQIEIDVAAEICISFPFDKANLLSDFLNDLETEKNKLGVDSYGISSSTIEEVFLKVGKIDHNAEDSNKKNNFVNIDENAFNAFKQKFDLKQGRTLWLQQIKSLLYKRLIIFLRRYLLALVILICPLIFQLIIVSIIPSSNSVIDKIGKTENSYGIFDLDIKKYNSHEIPFYTIDTSPINPVNKVLKNYYTYSNRPNINLLRVNSSVYDYVANKHNQSLISLLKEHFFGISWINSVTEPNDIDSFDITAYYSTTAYQTPGVIVNEISNLLLSFLNSNKLSKTISTVNEPIPPDNNNYYGNNFLKYLGCFDVLPLSLFNFATSIVIAFVISINVMHVSKEKVNGSKKLQLLSNTNKIVYWISNFVFDFSVCLINICLVIAITSLTSYIRNNPEVDIYIMSSRPTVGYWFLVLIMSSFNWTFLAYFWLSFFKSDVTAFVILLLLLGVVSFTDVVFSFFQLFNNITNPDLNFDSPSTLFLYIMRMVLAVLFPNVTIKRQLFNFRLRSNRYCIDSLNRVLKTNFRYDTDYMDINEPGNGLFLLISSFQLVFIILLFVATETNAFNRDYLRNSLMNLFKVQPKYISMNTEIEDDVSKEIKRIEDSDLAKLSQNEPLIVKQLLKLFKKKKIRLSAVDNLSFGVPSQTCFGLLGMNGAGKSTTFKIITGELEPNKGEVLVNGYCVKSENMKTRQNLGYCPQFDRLIEYLTVNETLILFANLRGIDQALSKKLAQDMQAVFQLSEYKNTYVQNLSGGTKRKLSCAIAFIGKPSVVILDEPSTGMDPGARKFMWNIIKKARDTGMTIVLSSHSMEECEALCDKLGIMLNGQLQCLGTIPEIKSKYGDGYRLIIKCHHSDHLEKDIVRLEKFIKAKFQNVHLEDRQYETLFFIIKSDFKFKQNLSKMFSLIEANKTMLNIESYFISQTTLEQVFMSFANKSQNMIHTINKNVFDESSISIDLFDLKKTPTKNKIKLLSYKNMGSLDSNSYLF</sequence>
<dbReference type="InterPro" id="IPR056264">
    <property type="entry name" value="R2_ABCA1-4-like"/>
</dbReference>
<dbReference type="PANTHER" id="PTHR19229">
    <property type="entry name" value="ATP-BINDING CASSETTE TRANSPORTER SUBFAMILY A ABCA"/>
    <property type="match status" value="1"/>
</dbReference>
<evidence type="ECO:0000313" key="9">
    <source>
        <dbReference type="EMBL" id="QNH67920.1"/>
    </source>
</evidence>
<feature type="transmembrane region" description="Helical" evidence="7">
    <location>
        <begin position="1269"/>
        <end position="1287"/>
    </location>
</feature>
<dbReference type="FunFam" id="3.40.50.300:FF:002470">
    <property type="entry name" value="ABC transporter, putative"/>
    <property type="match status" value="1"/>
</dbReference>
<feature type="transmembrane region" description="Helical" evidence="7">
    <location>
        <begin position="332"/>
        <end position="351"/>
    </location>
</feature>
<evidence type="ECO:0000256" key="4">
    <source>
        <dbReference type="ARBA" id="ARBA00022840"/>
    </source>
</evidence>
<name>A0A7H9SMV7_BRAPC</name>
<dbReference type="GO" id="GO:0005319">
    <property type="term" value="F:lipid transporter activity"/>
    <property type="evidence" value="ECO:0007669"/>
    <property type="project" value="TreeGrafter"/>
</dbReference>
<feature type="transmembrane region" description="Helical" evidence="7">
    <location>
        <begin position="1208"/>
        <end position="1226"/>
    </location>
</feature>
<accession>A0A7H9SMV7</accession>
<dbReference type="GO" id="GO:0016887">
    <property type="term" value="F:ATP hydrolysis activity"/>
    <property type="evidence" value="ECO:0007669"/>
    <property type="project" value="InterPro"/>
</dbReference>
<dbReference type="InterPro" id="IPR027417">
    <property type="entry name" value="P-loop_NTPase"/>
</dbReference>
<feature type="transmembrane region" description="Helical" evidence="7">
    <location>
        <begin position="1044"/>
        <end position="1068"/>
    </location>
</feature>
<feature type="transmembrane region" description="Helical" evidence="7">
    <location>
        <begin position="357"/>
        <end position="380"/>
    </location>
</feature>
<dbReference type="PROSITE" id="PS00211">
    <property type="entry name" value="ABC_TRANSPORTER_1"/>
    <property type="match status" value="1"/>
</dbReference>
<protein>
    <submittedName>
        <fullName evidence="9">ATP-binding cassette transporter subfamily A member 3-like protein X1</fullName>
    </submittedName>
</protein>
<evidence type="ECO:0000256" key="5">
    <source>
        <dbReference type="ARBA" id="ARBA00022989"/>
    </source>
</evidence>
<evidence type="ECO:0000259" key="8">
    <source>
        <dbReference type="PROSITE" id="PS50893"/>
    </source>
</evidence>
<evidence type="ECO:0000256" key="7">
    <source>
        <dbReference type="SAM" id="Phobius"/>
    </source>
</evidence>
<feature type="domain" description="ABC transporter" evidence="8">
    <location>
        <begin position="481"/>
        <end position="714"/>
    </location>
</feature>
<proteinExistence type="evidence at transcript level"/>
<feature type="transmembrane region" description="Helical" evidence="7">
    <location>
        <begin position="849"/>
        <end position="870"/>
    </location>
</feature>
<evidence type="ECO:0000256" key="6">
    <source>
        <dbReference type="ARBA" id="ARBA00023136"/>
    </source>
</evidence>
<reference evidence="9" key="1">
    <citation type="journal article" date="2020" name="Comp. Biochem. Physiol. Part D Genomics Proteomics">
        <title>The genome of the marine monogonont rotifer Brachionus rotundiformis and insight into species-specific detoxification components in Brachionus spp.</title>
        <authorList>
            <person name="Kang H.M."/>
            <person name="Kim M.S."/>
            <person name="Choi B.S."/>
            <person name="Kim D.H."/>
            <person name="Kim H.J."/>
            <person name="Hwang U.K."/>
            <person name="Hagiwara A."/>
            <person name="Lee J.S."/>
        </authorList>
    </citation>
    <scope>NUCLEOTIDE SEQUENCE</scope>
</reference>
<feature type="transmembrane region" description="Helical" evidence="7">
    <location>
        <begin position="1166"/>
        <end position="1188"/>
    </location>
</feature>
<dbReference type="InterPro" id="IPR003593">
    <property type="entry name" value="AAA+_ATPase"/>
</dbReference>
<feature type="transmembrane region" description="Helical" evidence="7">
    <location>
        <begin position="31"/>
        <end position="52"/>
    </location>
</feature>
<evidence type="ECO:0000256" key="1">
    <source>
        <dbReference type="ARBA" id="ARBA00004141"/>
    </source>
</evidence>
<dbReference type="Pfam" id="PF12698">
    <property type="entry name" value="ABC2_membrane_3"/>
    <property type="match status" value="2"/>
</dbReference>
<feature type="transmembrane region" description="Helical" evidence="7">
    <location>
        <begin position="257"/>
        <end position="283"/>
    </location>
</feature>
<dbReference type="SMART" id="SM00382">
    <property type="entry name" value="AAA"/>
    <property type="match status" value="2"/>
</dbReference>
<keyword evidence="2 7" id="KW-0812">Transmembrane</keyword>
<feature type="transmembrane region" description="Helical" evidence="7">
    <location>
        <begin position="1089"/>
        <end position="1117"/>
    </location>
</feature>
<dbReference type="SUPFAM" id="SSF52540">
    <property type="entry name" value="P-loop containing nucleoside triphosphate hydrolases"/>
    <property type="match status" value="2"/>
</dbReference>
<reference evidence="9" key="2">
    <citation type="submission" date="2020-05" db="EMBL/GenBank/DDBJ databases">
        <authorList>
            <person name="Kang H.-M."/>
            <person name="Kim M.-S."/>
            <person name="Lee J.-S."/>
        </authorList>
    </citation>
    <scope>NUCLEOTIDE SEQUENCE</scope>
</reference>
<evidence type="ECO:0000256" key="3">
    <source>
        <dbReference type="ARBA" id="ARBA00022741"/>
    </source>
</evidence>
<feature type="transmembrane region" description="Helical" evidence="7">
    <location>
        <begin position="432"/>
        <end position="448"/>
    </location>
</feature>
<dbReference type="PROSITE" id="PS50893">
    <property type="entry name" value="ABC_TRANSPORTER_2"/>
    <property type="match status" value="2"/>
</dbReference>
<dbReference type="Pfam" id="PF00005">
    <property type="entry name" value="ABC_tran"/>
    <property type="match status" value="2"/>
</dbReference>
<dbReference type="GO" id="GO:0140359">
    <property type="term" value="F:ABC-type transporter activity"/>
    <property type="evidence" value="ECO:0007669"/>
    <property type="project" value="InterPro"/>
</dbReference>
<dbReference type="InterPro" id="IPR003439">
    <property type="entry name" value="ABC_transporter-like_ATP-bd"/>
</dbReference>
<dbReference type="PANTHER" id="PTHR19229:SF250">
    <property type="entry name" value="ABC TRANSPORTER DOMAIN-CONTAINING PROTEIN-RELATED"/>
    <property type="match status" value="1"/>
</dbReference>